<feature type="chain" id="PRO_5041480642" description="Carboxypeptidase" evidence="4">
    <location>
        <begin position="26"/>
        <end position="449"/>
    </location>
</feature>
<protein>
    <recommendedName>
        <fullName evidence="4">Carboxypeptidase</fullName>
        <ecNumber evidence="4">3.4.16.-</ecNumber>
    </recommendedName>
</protein>
<evidence type="ECO:0000256" key="2">
    <source>
        <dbReference type="ARBA" id="ARBA00009431"/>
    </source>
</evidence>
<dbReference type="GO" id="GO:0006508">
    <property type="term" value="P:proteolysis"/>
    <property type="evidence" value="ECO:0007669"/>
    <property type="project" value="UniProtKB-KW"/>
</dbReference>
<comment type="caution">
    <text evidence="5">The sequence shown here is derived from an EMBL/GenBank/DDBJ whole genome shotgun (WGS) entry which is preliminary data.</text>
</comment>
<evidence type="ECO:0000313" key="5">
    <source>
        <dbReference type="EMBL" id="KAJ9549086.1"/>
    </source>
</evidence>
<dbReference type="GO" id="GO:0004185">
    <property type="term" value="F:serine-type carboxypeptidase activity"/>
    <property type="evidence" value="ECO:0007669"/>
    <property type="project" value="UniProtKB-UniRule"/>
</dbReference>
<dbReference type="PRINTS" id="PR00724">
    <property type="entry name" value="CRBOXYPTASEC"/>
</dbReference>
<dbReference type="PROSITE" id="PS00131">
    <property type="entry name" value="CARBOXYPEPT_SER_SER"/>
    <property type="match status" value="1"/>
</dbReference>
<dbReference type="InterPro" id="IPR001563">
    <property type="entry name" value="Peptidase_S10"/>
</dbReference>
<dbReference type="SUPFAM" id="SSF53474">
    <property type="entry name" value="alpha/beta-Hydrolases"/>
    <property type="match status" value="1"/>
</dbReference>
<dbReference type="PANTHER" id="PTHR11802:SF454">
    <property type="entry name" value="SERINE CARBOXYPEPTIDASE-LIKE 50"/>
    <property type="match status" value="1"/>
</dbReference>
<dbReference type="AlphaFoldDB" id="A0AA38T5V6"/>
<dbReference type="EC" id="3.4.16.-" evidence="4"/>
<accession>A0AA38T5V6</accession>
<gene>
    <name evidence="5" type="ORF">OSB04_021629</name>
</gene>
<dbReference type="InterPro" id="IPR018202">
    <property type="entry name" value="Ser_caboxypep_ser_AS"/>
</dbReference>
<dbReference type="Proteomes" id="UP001172457">
    <property type="component" value="Chromosome 5"/>
</dbReference>
<evidence type="ECO:0000256" key="1">
    <source>
        <dbReference type="ARBA" id="ARBA00004613"/>
    </source>
</evidence>
<dbReference type="PANTHER" id="PTHR11802">
    <property type="entry name" value="SERINE PROTEASE FAMILY S10 SERINE CARBOXYPEPTIDASE"/>
    <property type="match status" value="1"/>
</dbReference>
<keyword evidence="4" id="KW-0378">Hydrolase</keyword>
<dbReference type="InterPro" id="IPR029058">
    <property type="entry name" value="AB_hydrolase_fold"/>
</dbReference>
<reference evidence="5" key="1">
    <citation type="submission" date="2023-03" db="EMBL/GenBank/DDBJ databases">
        <title>Chromosome-scale reference genome and RAD-based genetic map of yellow starthistle (Centaurea solstitialis) reveal putative structural variation and QTLs associated with invader traits.</title>
        <authorList>
            <person name="Reatini B."/>
            <person name="Cang F.A."/>
            <person name="Jiang Q."/>
            <person name="Mckibben M.T.W."/>
            <person name="Barker M.S."/>
            <person name="Rieseberg L.H."/>
            <person name="Dlugosch K.M."/>
        </authorList>
    </citation>
    <scope>NUCLEOTIDE SEQUENCE</scope>
    <source>
        <strain evidence="5">CAN-66</strain>
        <tissue evidence="5">Leaf</tissue>
    </source>
</reference>
<dbReference type="GO" id="GO:0005576">
    <property type="term" value="C:extracellular region"/>
    <property type="evidence" value="ECO:0007669"/>
    <property type="project" value="UniProtKB-SubCell"/>
</dbReference>
<dbReference type="Gene3D" id="3.40.50.1820">
    <property type="entry name" value="alpha/beta hydrolase"/>
    <property type="match status" value="1"/>
</dbReference>
<keyword evidence="4" id="KW-0645">Protease</keyword>
<evidence type="ECO:0000313" key="6">
    <source>
        <dbReference type="Proteomes" id="UP001172457"/>
    </source>
</evidence>
<keyword evidence="4" id="KW-0732">Signal</keyword>
<organism evidence="5 6">
    <name type="scientific">Centaurea solstitialis</name>
    <name type="common">yellow star-thistle</name>
    <dbReference type="NCBI Taxonomy" id="347529"/>
    <lineage>
        <taxon>Eukaryota</taxon>
        <taxon>Viridiplantae</taxon>
        <taxon>Streptophyta</taxon>
        <taxon>Embryophyta</taxon>
        <taxon>Tracheophyta</taxon>
        <taxon>Spermatophyta</taxon>
        <taxon>Magnoliopsida</taxon>
        <taxon>eudicotyledons</taxon>
        <taxon>Gunneridae</taxon>
        <taxon>Pentapetalae</taxon>
        <taxon>asterids</taxon>
        <taxon>campanulids</taxon>
        <taxon>Asterales</taxon>
        <taxon>Asteraceae</taxon>
        <taxon>Carduoideae</taxon>
        <taxon>Cardueae</taxon>
        <taxon>Centaureinae</taxon>
        <taxon>Centaurea</taxon>
    </lineage>
</organism>
<name>A0AA38T5V6_9ASTR</name>
<comment type="similarity">
    <text evidence="2 4">Belongs to the peptidase S10 family.</text>
</comment>
<proteinExistence type="inferred from homology"/>
<evidence type="ECO:0000256" key="3">
    <source>
        <dbReference type="ARBA" id="ARBA00022525"/>
    </source>
</evidence>
<comment type="subcellular location">
    <subcellularLocation>
        <location evidence="1">Secreted</location>
    </subcellularLocation>
</comment>
<dbReference type="EMBL" id="JARYMX010000005">
    <property type="protein sequence ID" value="KAJ9549086.1"/>
    <property type="molecule type" value="Genomic_DNA"/>
</dbReference>
<dbReference type="Pfam" id="PF00450">
    <property type="entry name" value="Peptidase_S10"/>
    <property type="match status" value="1"/>
</dbReference>
<sequence length="449" mass="50142">MESKKTISLLLFLTFLFHLNTHSAASKLPTEALPTKSGYLSVNSTTGSAIFYAFYEAQFNNHTCLSQTPLVIWLQGGPGCSSMTGNLYGIGPWRVTHSIKETVNYLELQSNPGSWNRIFGLLFLDNPIGTGFSIASTPEEIPTDQEAVARHLFTAIRKFIALDPLFKSRPIYIAGESYAGKYVPSIGYYILKINPLLPLSKRVNLRGLAIGNGLTDPENQVGTHALQSYCLGLINDKQKTELEKLQLEAIQLTKAGYWSDATDARNNVFSFLQNAAGLASSFDFRTDHLYESYLVEEFLRSPEVKKALGVNEYMVFERCSKVVSAALHSDVMKSVRFKVEYLVENTKLLMFQGQCDLRDGVVSVESWIRKMKWEGLQKFLDVERDVWYVNGVHAGYVQKSDNLSNVAVNGAGHSVSADQAVNSQAMIEDWILDRGLFANKQIQNPFVDL</sequence>
<evidence type="ECO:0000256" key="4">
    <source>
        <dbReference type="RuleBase" id="RU361156"/>
    </source>
</evidence>
<feature type="signal peptide" evidence="4">
    <location>
        <begin position="1"/>
        <end position="25"/>
    </location>
</feature>
<keyword evidence="6" id="KW-1185">Reference proteome</keyword>
<keyword evidence="3" id="KW-0964">Secreted</keyword>
<keyword evidence="4" id="KW-0121">Carboxypeptidase</keyword>